<dbReference type="GO" id="GO:0003700">
    <property type="term" value="F:DNA-binding transcription factor activity"/>
    <property type="evidence" value="ECO:0007669"/>
    <property type="project" value="InterPro"/>
</dbReference>
<reference evidence="5 6" key="1">
    <citation type="submission" date="2020-02" db="EMBL/GenBank/DDBJ databases">
        <authorList>
            <person name="Li X.-J."/>
            <person name="Feng X.-M."/>
        </authorList>
    </citation>
    <scope>NUCLEOTIDE SEQUENCE [LARGE SCALE GENOMIC DNA]</scope>
    <source>
        <strain evidence="5 6">CGMCC 4.7225</strain>
    </source>
</reference>
<evidence type="ECO:0000313" key="5">
    <source>
        <dbReference type="EMBL" id="NED96388.1"/>
    </source>
</evidence>
<dbReference type="InterPro" id="IPR036390">
    <property type="entry name" value="WH_DNA-bd_sf"/>
</dbReference>
<dbReference type="SMART" id="SM00345">
    <property type="entry name" value="HTH_GNTR"/>
    <property type="match status" value="1"/>
</dbReference>
<keyword evidence="2" id="KW-0238">DNA-binding</keyword>
<dbReference type="PROSITE" id="PS50949">
    <property type="entry name" value="HTH_GNTR"/>
    <property type="match status" value="1"/>
</dbReference>
<dbReference type="PANTHER" id="PTHR44846">
    <property type="entry name" value="MANNOSYL-D-GLYCERATE TRANSPORT/METABOLISM SYSTEM REPRESSOR MNGR-RELATED"/>
    <property type="match status" value="1"/>
</dbReference>
<dbReference type="Pfam" id="PF00392">
    <property type="entry name" value="GntR"/>
    <property type="match status" value="1"/>
</dbReference>
<evidence type="ECO:0000259" key="4">
    <source>
        <dbReference type="PROSITE" id="PS50949"/>
    </source>
</evidence>
<organism evidence="5 6">
    <name type="scientific">Phytoactinopolyspora alkaliphila</name>
    <dbReference type="NCBI Taxonomy" id="1783498"/>
    <lineage>
        <taxon>Bacteria</taxon>
        <taxon>Bacillati</taxon>
        <taxon>Actinomycetota</taxon>
        <taxon>Actinomycetes</taxon>
        <taxon>Jiangellales</taxon>
        <taxon>Jiangellaceae</taxon>
        <taxon>Phytoactinopolyspora</taxon>
    </lineage>
</organism>
<dbReference type="PRINTS" id="PR00035">
    <property type="entry name" value="HTHGNTR"/>
</dbReference>
<dbReference type="CDD" id="cd07377">
    <property type="entry name" value="WHTH_GntR"/>
    <property type="match status" value="1"/>
</dbReference>
<sequence length="81" mass="9198">MIDRHSDELVWKQLANSLRQQIESGEITRTLPAERYLRETYKVSASTVSKAMGLLAEEGLIVRLTGLGTFVKDPARHRKTE</sequence>
<dbReference type="PANTHER" id="PTHR44846:SF17">
    <property type="entry name" value="GNTR-FAMILY TRANSCRIPTIONAL REGULATOR"/>
    <property type="match status" value="1"/>
</dbReference>
<evidence type="ECO:0000256" key="1">
    <source>
        <dbReference type="ARBA" id="ARBA00023015"/>
    </source>
</evidence>
<dbReference type="Gene3D" id="1.10.10.10">
    <property type="entry name" value="Winged helix-like DNA-binding domain superfamily/Winged helix DNA-binding domain"/>
    <property type="match status" value="1"/>
</dbReference>
<comment type="caution">
    <text evidence="5">The sequence shown here is derived from an EMBL/GenBank/DDBJ whole genome shotgun (WGS) entry which is preliminary data.</text>
</comment>
<dbReference type="InterPro" id="IPR050679">
    <property type="entry name" value="Bact_HTH_transcr_reg"/>
</dbReference>
<gene>
    <name evidence="5" type="ORF">G1H11_13840</name>
</gene>
<evidence type="ECO:0000256" key="2">
    <source>
        <dbReference type="ARBA" id="ARBA00023125"/>
    </source>
</evidence>
<dbReference type="GO" id="GO:0003677">
    <property type="term" value="F:DNA binding"/>
    <property type="evidence" value="ECO:0007669"/>
    <property type="project" value="UniProtKB-KW"/>
</dbReference>
<keyword evidence="6" id="KW-1185">Reference proteome</keyword>
<protein>
    <submittedName>
        <fullName evidence="5">GntR family transcriptional regulator</fullName>
    </submittedName>
</protein>
<proteinExistence type="predicted"/>
<keyword evidence="1" id="KW-0805">Transcription regulation</keyword>
<feature type="domain" description="HTH gntR-type" evidence="4">
    <location>
        <begin position="8"/>
        <end position="74"/>
    </location>
</feature>
<keyword evidence="3" id="KW-0804">Transcription</keyword>
<evidence type="ECO:0000313" key="6">
    <source>
        <dbReference type="Proteomes" id="UP000469185"/>
    </source>
</evidence>
<name>A0A6N9YNH2_9ACTN</name>
<accession>A0A6N9YNH2</accession>
<dbReference type="InterPro" id="IPR000524">
    <property type="entry name" value="Tscrpt_reg_HTH_GntR"/>
</dbReference>
<dbReference type="EMBL" id="JAAGOB010000007">
    <property type="protein sequence ID" value="NED96388.1"/>
    <property type="molecule type" value="Genomic_DNA"/>
</dbReference>
<dbReference type="AlphaFoldDB" id="A0A6N9YNH2"/>
<dbReference type="SUPFAM" id="SSF46785">
    <property type="entry name" value="Winged helix' DNA-binding domain"/>
    <property type="match status" value="1"/>
</dbReference>
<dbReference type="Proteomes" id="UP000469185">
    <property type="component" value="Unassembled WGS sequence"/>
</dbReference>
<evidence type="ECO:0000256" key="3">
    <source>
        <dbReference type="ARBA" id="ARBA00023163"/>
    </source>
</evidence>
<dbReference type="InterPro" id="IPR036388">
    <property type="entry name" value="WH-like_DNA-bd_sf"/>
</dbReference>
<dbReference type="GO" id="GO:0045892">
    <property type="term" value="P:negative regulation of DNA-templated transcription"/>
    <property type="evidence" value="ECO:0007669"/>
    <property type="project" value="TreeGrafter"/>
</dbReference>
<dbReference type="RefSeq" id="WP_163819183.1">
    <property type="nucleotide sequence ID" value="NZ_JAAGOB010000007.1"/>
</dbReference>